<evidence type="ECO:0000256" key="1">
    <source>
        <dbReference type="SAM" id="Phobius"/>
    </source>
</evidence>
<keyword evidence="1" id="KW-0472">Membrane</keyword>
<name>A0ABQ5T1I0_9ACTN</name>
<feature type="transmembrane region" description="Helical" evidence="1">
    <location>
        <begin position="103"/>
        <end position="122"/>
    </location>
</feature>
<comment type="caution">
    <text evidence="2">The sequence shown here is derived from an EMBL/GenBank/DDBJ whole genome shotgun (WGS) entry which is preliminary data.</text>
</comment>
<keyword evidence="3" id="KW-1185">Reference proteome</keyword>
<protein>
    <submittedName>
        <fullName evidence="2">Uncharacterized protein</fullName>
    </submittedName>
</protein>
<organism evidence="2 3">
    <name type="scientific">Nocardioides luteus</name>
    <dbReference type="NCBI Taxonomy" id="1844"/>
    <lineage>
        <taxon>Bacteria</taxon>
        <taxon>Bacillati</taxon>
        <taxon>Actinomycetota</taxon>
        <taxon>Actinomycetes</taxon>
        <taxon>Propionibacteriales</taxon>
        <taxon>Nocardioidaceae</taxon>
        <taxon>Nocardioides</taxon>
    </lineage>
</organism>
<keyword evidence="1" id="KW-1133">Transmembrane helix</keyword>
<feature type="transmembrane region" description="Helical" evidence="1">
    <location>
        <begin position="64"/>
        <end position="83"/>
    </location>
</feature>
<dbReference type="RefSeq" id="WP_189120383.1">
    <property type="nucleotide sequence ID" value="NZ_BMRK01000022.1"/>
</dbReference>
<reference evidence="2" key="2">
    <citation type="submission" date="2023-01" db="EMBL/GenBank/DDBJ databases">
        <authorList>
            <person name="Sun Q."/>
            <person name="Evtushenko L."/>
        </authorList>
    </citation>
    <scope>NUCLEOTIDE SEQUENCE</scope>
    <source>
        <strain evidence="2">VKM Ac-1246</strain>
    </source>
</reference>
<dbReference type="EMBL" id="BSEL01000011">
    <property type="protein sequence ID" value="GLJ70333.1"/>
    <property type="molecule type" value="Genomic_DNA"/>
</dbReference>
<dbReference type="Proteomes" id="UP001142292">
    <property type="component" value="Unassembled WGS sequence"/>
</dbReference>
<accession>A0ABQ5T1I0</accession>
<gene>
    <name evidence="2" type="ORF">GCM10017579_43690</name>
</gene>
<sequence>MKLLVRLVAILGGGLLYSFVMTTFFPTEDADIGAGLIYFGLLIAVSGLWGMWDGSRAERLPPVFVRWAVVAVVVGLSAPIEIWAKEGRDFGVLWDDLAFLSPFVAGLVLAPAAVGIGIGYAIGGRSASPLGSPHQHPTPEGDR</sequence>
<evidence type="ECO:0000313" key="2">
    <source>
        <dbReference type="EMBL" id="GLJ70333.1"/>
    </source>
</evidence>
<keyword evidence="1" id="KW-0812">Transmembrane</keyword>
<feature type="transmembrane region" description="Helical" evidence="1">
    <location>
        <begin position="32"/>
        <end position="52"/>
    </location>
</feature>
<evidence type="ECO:0000313" key="3">
    <source>
        <dbReference type="Proteomes" id="UP001142292"/>
    </source>
</evidence>
<proteinExistence type="predicted"/>
<reference evidence="2" key="1">
    <citation type="journal article" date="2014" name="Int. J. Syst. Evol. Microbiol.">
        <title>Complete genome of a new Firmicutes species belonging to the dominant human colonic microbiota ('Ruminococcus bicirculans') reveals two chromosomes and a selective capacity to utilize plant glucans.</title>
        <authorList>
            <consortium name="NISC Comparative Sequencing Program"/>
            <person name="Wegmann U."/>
            <person name="Louis P."/>
            <person name="Goesmann A."/>
            <person name="Henrissat B."/>
            <person name="Duncan S.H."/>
            <person name="Flint H.J."/>
        </authorList>
    </citation>
    <scope>NUCLEOTIDE SEQUENCE</scope>
    <source>
        <strain evidence="2">VKM Ac-1246</strain>
    </source>
</reference>
<feature type="transmembrane region" description="Helical" evidence="1">
    <location>
        <begin position="7"/>
        <end position="26"/>
    </location>
</feature>